<dbReference type="Proteomes" id="UP000431269">
    <property type="component" value="Chromosome"/>
</dbReference>
<accession>A0A6I6MHG2</accession>
<protein>
    <submittedName>
        <fullName evidence="2">Uncharacterized protein</fullName>
    </submittedName>
</protein>
<organism evidence="2 3">
    <name type="scientific">Terricaulis silvestris</name>
    <dbReference type="NCBI Taxonomy" id="2686094"/>
    <lineage>
        <taxon>Bacteria</taxon>
        <taxon>Pseudomonadati</taxon>
        <taxon>Pseudomonadota</taxon>
        <taxon>Alphaproteobacteria</taxon>
        <taxon>Caulobacterales</taxon>
        <taxon>Caulobacteraceae</taxon>
        <taxon>Terricaulis</taxon>
    </lineage>
</organism>
<reference evidence="3" key="1">
    <citation type="submission" date="2019-12" db="EMBL/GenBank/DDBJ databases">
        <title>Complete genome of Terracaulis silvestris 0127_4.</title>
        <authorList>
            <person name="Vieira S."/>
            <person name="Riedel T."/>
            <person name="Sproer C."/>
            <person name="Pascual J."/>
            <person name="Boedeker C."/>
            <person name="Overmann J."/>
        </authorList>
    </citation>
    <scope>NUCLEOTIDE SEQUENCE [LARGE SCALE GENOMIC DNA]</scope>
    <source>
        <strain evidence="3">0127_4</strain>
    </source>
</reference>
<sequence length="326" mass="35372">MQATRRAFAILVAVSLTACATAQTSQTAPTQARAEHFIIATPAQAAPIFTAGDEFMAVVTPADISIRTRSAEGTRADLVRTYAGAFEPWTEAETARLEAMLSRRGAQLQTIARWLPETVLLVKSNGAADTSLPHTRGNAINMGQHLPDSDEELDGLFFHELFHVLSRRNAARHDETYALIGFIPCSVELPQSVRDQTVTNPDAPLLRWATSPDANGRSIVPVLFGNPPRWDPAQPQFNRYFNLRFLQATRNAAGQCAVTIENGQPVDIPGDQAVPAIHAVAGANTNYVLHAEELLADNFSQLMMGRTDAPNPEVQARLATFLGIAP</sequence>
<dbReference type="KEGG" id="tsv:DSM104635_01143"/>
<dbReference type="RefSeq" id="WP_158765274.1">
    <property type="nucleotide sequence ID" value="NZ_CP047045.1"/>
</dbReference>
<feature type="signal peptide" evidence="1">
    <location>
        <begin position="1"/>
        <end position="22"/>
    </location>
</feature>
<dbReference type="AlphaFoldDB" id="A0A6I6MHG2"/>
<name>A0A6I6MHG2_9CAUL</name>
<dbReference type="PROSITE" id="PS51257">
    <property type="entry name" value="PROKAR_LIPOPROTEIN"/>
    <property type="match status" value="1"/>
</dbReference>
<evidence type="ECO:0000313" key="3">
    <source>
        <dbReference type="Proteomes" id="UP000431269"/>
    </source>
</evidence>
<keyword evidence="3" id="KW-1185">Reference proteome</keyword>
<keyword evidence="1" id="KW-0732">Signal</keyword>
<evidence type="ECO:0000313" key="2">
    <source>
        <dbReference type="EMBL" id="QGZ94325.1"/>
    </source>
</evidence>
<feature type="chain" id="PRO_5026079241" evidence="1">
    <location>
        <begin position="23"/>
        <end position="326"/>
    </location>
</feature>
<proteinExistence type="predicted"/>
<gene>
    <name evidence="2" type="ORF">DSM104635_01143</name>
</gene>
<dbReference type="EMBL" id="CP047045">
    <property type="protein sequence ID" value="QGZ94325.1"/>
    <property type="molecule type" value="Genomic_DNA"/>
</dbReference>
<evidence type="ECO:0000256" key="1">
    <source>
        <dbReference type="SAM" id="SignalP"/>
    </source>
</evidence>